<accession>A0A850R2Z4</accession>
<reference evidence="3 4" key="1">
    <citation type="submission" date="2020-06" db="EMBL/GenBank/DDBJ databases">
        <title>Whole-genome sequence of Allochromatium humboldtianum DSM 21881, type strain.</title>
        <authorList>
            <person name="Kyndt J.A."/>
            <person name="Meyer T.E."/>
        </authorList>
    </citation>
    <scope>NUCLEOTIDE SEQUENCE [LARGE SCALE GENOMIC DNA]</scope>
    <source>
        <strain evidence="3 4">DSM 21881</strain>
    </source>
</reference>
<gene>
    <name evidence="3" type="ORF">HW932_00505</name>
</gene>
<feature type="domain" description="Putative regulatory protein FmdB zinc ribbon" evidence="2">
    <location>
        <begin position="1"/>
        <end position="42"/>
    </location>
</feature>
<feature type="compositionally biased region" description="Low complexity" evidence="1">
    <location>
        <begin position="81"/>
        <end position="100"/>
    </location>
</feature>
<dbReference type="Proteomes" id="UP000592294">
    <property type="component" value="Unassembled WGS sequence"/>
</dbReference>
<evidence type="ECO:0000313" key="4">
    <source>
        <dbReference type="Proteomes" id="UP000592294"/>
    </source>
</evidence>
<dbReference type="EMBL" id="JABZEO010000001">
    <property type="protein sequence ID" value="NVZ07738.1"/>
    <property type="molecule type" value="Genomic_DNA"/>
</dbReference>
<evidence type="ECO:0000256" key="1">
    <source>
        <dbReference type="SAM" id="MobiDB-lite"/>
    </source>
</evidence>
<dbReference type="RefSeq" id="WP_176974545.1">
    <property type="nucleotide sequence ID" value="NZ_JABZEO010000001.1"/>
</dbReference>
<comment type="caution">
    <text evidence="3">The sequence shown here is derived from an EMBL/GenBank/DDBJ whole genome shotgun (WGS) entry which is preliminary data.</text>
</comment>
<dbReference type="Pfam" id="PF09723">
    <property type="entry name" value="Zn_ribbon_8"/>
    <property type="match status" value="1"/>
</dbReference>
<feature type="region of interest" description="Disordered" evidence="1">
    <location>
        <begin position="57"/>
        <end position="100"/>
    </location>
</feature>
<dbReference type="NCBIfam" id="TIGR02605">
    <property type="entry name" value="CxxC_CxxC_SSSS"/>
    <property type="match status" value="1"/>
</dbReference>
<dbReference type="SMART" id="SM00834">
    <property type="entry name" value="CxxC_CXXC_SSSS"/>
    <property type="match status" value="1"/>
</dbReference>
<dbReference type="PANTHER" id="PTHR34404">
    <property type="entry name" value="REGULATORY PROTEIN, FMDB FAMILY"/>
    <property type="match status" value="1"/>
</dbReference>
<dbReference type="AlphaFoldDB" id="A0A850R2Z4"/>
<sequence length="100" mass="10524">MPIYEYRCEHCGHELEKMQKISDAPLTDCPECGQPALKKLISAAGFRLKGGGWYETDFKKSGDKKKNLHDGGGEKKESAAKTDSAGSSGSSGSGAAKSAA</sequence>
<dbReference type="InterPro" id="IPR013429">
    <property type="entry name" value="Regulatory_FmdB_Zinc_ribbon"/>
</dbReference>
<protein>
    <submittedName>
        <fullName evidence="3">Zinc ribbon domain-containing protein</fullName>
    </submittedName>
</protein>
<evidence type="ECO:0000259" key="2">
    <source>
        <dbReference type="SMART" id="SM00834"/>
    </source>
</evidence>
<name>A0A850R2Z4_9GAMM</name>
<proteinExistence type="predicted"/>
<evidence type="ECO:0000313" key="3">
    <source>
        <dbReference type="EMBL" id="NVZ07738.1"/>
    </source>
</evidence>
<dbReference type="Gene3D" id="2.20.28.30">
    <property type="entry name" value="RNA polymerase ii, chain L"/>
    <property type="match status" value="1"/>
</dbReference>
<organism evidence="3 4">
    <name type="scientific">Allochromatium humboldtianum</name>
    <dbReference type="NCBI Taxonomy" id="504901"/>
    <lineage>
        <taxon>Bacteria</taxon>
        <taxon>Pseudomonadati</taxon>
        <taxon>Pseudomonadota</taxon>
        <taxon>Gammaproteobacteria</taxon>
        <taxon>Chromatiales</taxon>
        <taxon>Chromatiaceae</taxon>
        <taxon>Allochromatium</taxon>
    </lineage>
</organism>
<dbReference type="PANTHER" id="PTHR34404:SF2">
    <property type="entry name" value="CONSERVED SERINE RICH PROTEIN"/>
    <property type="match status" value="1"/>
</dbReference>
<keyword evidence="4" id="KW-1185">Reference proteome</keyword>
<feature type="compositionally biased region" description="Basic and acidic residues" evidence="1">
    <location>
        <begin position="57"/>
        <end position="80"/>
    </location>
</feature>